<proteinExistence type="inferred from homology"/>
<keyword evidence="5" id="KW-1185">Reference proteome</keyword>
<dbReference type="InterPro" id="IPR044191">
    <property type="entry name" value="CHI3-like"/>
</dbReference>
<accession>A0A5P1EGX7</accession>
<dbReference type="EMBL" id="CM007387">
    <property type="protein sequence ID" value="ONK63300.1"/>
    <property type="molecule type" value="Genomic_DNA"/>
</dbReference>
<dbReference type="Pfam" id="PF02431">
    <property type="entry name" value="Chalcone"/>
    <property type="match status" value="1"/>
</dbReference>
<dbReference type="SUPFAM" id="SSF54626">
    <property type="entry name" value="Chalcone isomerase"/>
    <property type="match status" value="1"/>
</dbReference>
<dbReference type="InterPro" id="IPR036298">
    <property type="entry name" value="Chalcone_isomerase_sf"/>
</dbReference>
<dbReference type="Gene3D" id="1.10.890.20">
    <property type="match status" value="1"/>
</dbReference>
<dbReference type="InterPro" id="IPR016089">
    <property type="entry name" value="Chalcone_isomerase_bundle_sf"/>
</dbReference>
<dbReference type="InterPro" id="IPR016088">
    <property type="entry name" value="Chalcone_isomerase_3-sand"/>
</dbReference>
<comment type="similarity">
    <text evidence="1 2">Belongs to the chalcone isomerase family.</text>
</comment>
<dbReference type="PANTHER" id="PTHR47588:SF1">
    <property type="entry name" value="CHALCONE--FLAVANONE ISOMERASE 3-RELATED"/>
    <property type="match status" value="1"/>
</dbReference>
<organism evidence="4 5">
    <name type="scientific">Asparagus officinalis</name>
    <name type="common">Garden asparagus</name>
    <dbReference type="NCBI Taxonomy" id="4686"/>
    <lineage>
        <taxon>Eukaryota</taxon>
        <taxon>Viridiplantae</taxon>
        <taxon>Streptophyta</taxon>
        <taxon>Embryophyta</taxon>
        <taxon>Tracheophyta</taxon>
        <taxon>Spermatophyta</taxon>
        <taxon>Magnoliopsida</taxon>
        <taxon>Liliopsida</taxon>
        <taxon>Asparagales</taxon>
        <taxon>Asparagaceae</taxon>
        <taxon>Asparagoideae</taxon>
        <taxon>Asparagus</taxon>
    </lineage>
</organism>
<dbReference type="Proteomes" id="UP000243459">
    <property type="component" value="Chromosome 7"/>
</dbReference>
<dbReference type="OMA" id="PFPCEIT"/>
<sequence>MVDELLADLTLQFLQMGSEMVMVDEIPFPCEITTSKALPLMGSGITDIEIHFLQIKHNAIGIYLDESIVEHLGDWKNKKGSELAGDDSFFDALVSAKKRDDCSFLVHDS</sequence>
<evidence type="ECO:0000313" key="5">
    <source>
        <dbReference type="Proteomes" id="UP000243459"/>
    </source>
</evidence>
<dbReference type="PANTHER" id="PTHR47588">
    <property type="entry name" value="CHALCONE--FLAVONONE ISOMERASE 3-RELATED"/>
    <property type="match status" value="1"/>
</dbReference>
<evidence type="ECO:0000313" key="4">
    <source>
        <dbReference type="EMBL" id="ONK63300.1"/>
    </source>
</evidence>
<dbReference type="AlphaFoldDB" id="A0A5P1EGX7"/>
<dbReference type="Gramene" id="ONK63300">
    <property type="protein sequence ID" value="ONK63300"/>
    <property type="gene ID" value="A4U43_C07F13540"/>
</dbReference>
<name>A0A5P1EGX7_ASPOF</name>
<dbReference type="InterPro" id="IPR016087">
    <property type="entry name" value="Chalcone_isomerase"/>
</dbReference>
<dbReference type="GO" id="GO:0016872">
    <property type="term" value="F:intramolecular lyase activity"/>
    <property type="evidence" value="ECO:0007669"/>
    <property type="project" value="InterPro"/>
</dbReference>
<gene>
    <name evidence="4" type="ORF">A4U43_C07F13540</name>
</gene>
<reference evidence="5" key="1">
    <citation type="journal article" date="2017" name="Nat. Commun.">
        <title>The asparagus genome sheds light on the origin and evolution of a young Y chromosome.</title>
        <authorList>
            <person name="Harkess A."/>
            <person name="Zhou J."/>
            <person name="Xu C."/>
            <person name="Bowers J.E."/>
            <person name="Van der Hulst R."/>
            <person name="Ayyampalayam S."/>
            <person name="Mercati F."/>
            <person name="Riccardi P."/>
            <person name="McKain M.R."/>
            <person name="Kakrana A."/>
            <person name="Tang H."/>
            <person name="Ray J."/>
            <person name="Groenendijk J."/>
            <person name="Arikit S."/>
            <person name="Mathioni S.M."/>
            <person name="Nakano M."/>
            <person name="Shan H."/>
            <person name="Telgmann-Rauber A."/>
            <person name="Kanno A."/>
            <person name="Yue Z."/>
            <person name="Chen H."/>
            <person name="Li W."/>
            <person name="Chen Y."/>
            <person name="Xu X."/>
            <person name="Zhang Y."/>
            <person name="Luo S."/>
            <person name="Chen H."/>
            <person name="Gao J."/>
            <person name="Mao Z."/>
            <person name="Pires J.C."/>
            <person name="Luo M."/>
            <person name="Kudrna D."/>
            <person name="Wing R.A."/>
            <person name="Meyers B.C."/>
            <person name="Yi K."/>
            <person name="Kong H."/>
            <person name="Lavrijsen P."/>
            <person name="Sunseri F."/>
            <person name="Falavigna A."/>
            <person name="Ye Y."/>
            <person name="Leebens-Mack J.H."/>
            <person name="Chen G."/>
        </authorList>
    </citation>
    <scope>NUCLEOTIDE SEQUENCE [LARGE SCALE GENOMIC DNA]</scope>
    <source>
        <strain evidence="5">cv. DH0086</strain>
    </source>
</reference>
<evidence type="ECO:0000259" key="3">
    <source>
        <dbReference type="Pfam" id="PF02431"/>
    </source>
</evidence>
<feature type="domain" description="Chalcone isomerase" evidence="3">
    <location>
        <begin position="24"/>
        <end position="97"/>
    </location>
</feature>
<protein>
    <recommendedName>
        <fullName evidence="2">Chalcone-flavonone isomerase family protein</fullName>
    </recommendedName>
</protein>
<evidence type="ECO:0000256" key="2">
    <source>
        <dbReference type="RuleBase" id="RU361158"/>
    </source>
</evidence>
<evidence type="ECO:0000256" key="1">
    <source>
        <dbReference type="ARBA" id="ARBA00007166"/>
    </source>
</evidence>
<dbReference type="Gene3D" id="3.50.70.10">
    <property type="match status" value="1"/>
</dbReference>